<accession>A0A8S5N8X4</accession>
<dbReference type="Gene3D" id="1.20.5.170">
    <property type="match status" value="1"/>
</dbReference>
<evidence type="ECO:0008006" key="2">
    <source>
        <dbReference type="Google" id="ProtNLM"/>
    </source>
</evidence>
<dbReference type="SUPFAM" id="SSF161266">
    <property type="entry name" value="Gam-like"/>
    <property type="match status" value="1"/>
</dbReference>
<dbReference type="GO" id="GO:0042262">
    <property type="term" value="P:DNA protection"/>
    <property type="evidence" value="ECO:0007669"/>
    <property type="project" value="InterPro"/>
</dbReference>
<dbReference type="EMBL" id="BK015093">
    <property type="protein sequence ID" value="DAD90712.1"/>
    <property type="molecule type" value="Genomic_DNA"/>
</dbReference>
<organism evidence="1">
    <name type="scientific">Myoviridae sp. ct5hB2</name>
    <dbReference type="NCBI Taxonomy" id="2826614"/>
    <lineage>
        <taxon>Viruses</taxon>
        <taxon>Duplodnaviria</taxon>
        <taxon>Heunggongvirae</taxon>
        <taxon>Uroviricota</taxon>
        <taxon>Caudoviricetes</taxon>
    </lineage>
</organism>
<dbReference type="GO" id="GO:0003690">
    <property type="term" value="F:double-stranded DNA binding"/>
    <property type="evidence" value="ECO:0007669"/>
    <property type="project" value="InterPro"/>
</dbReference>
<name>A0A8S5N8X4_9CAUD</name>
<proteinExistence type="predicted"/>
<evidence type="ECO:0000313" key="1">
    <source>
        <dbReference type="EMBL" id="DAD90712.1"/>
    </source>
</evidence>
<dbReference type="Pfam" id="PF07352">
    <property type="entry name" value="Phage_Mu_Gam"/>
    <property type="match status" value="1"/>
</dbReference>
<reference evidence="1" key="1">
    <citation type="journal article" date="2021" name="Proc. Natl. Acad. Sci. U.S.A.">
        <title>A Catalog of Tens of Thousands of Viruses from Human Metagenomes Reveals Hidden Associations with Chronic Diseases.</title>
        <authorList>
            <person name="Tisza M.J."/>
            <person name="Buck C.B."/>
        </authorList>
    </citation>
    <scope>NUCLEOTIDE SEQUENCE</scope>
    <source>
        <strain evidence="1">Ct5hB2</strain>
    </source>
</reference>
<sequence length="176" mass="20195">MDMARKRIEDQPTLKTWADVDRNLMKIAENEIAIENIVGEMNKQINGIKMIADQEAQPHHDQISKLEKEIKEFVEEHREDLGKKKTKDLTFGQCGFRLSTSVGLPKGAEKLAEMIKKLRSRKMTECVVTTEKVDKEALKKYGKDIVTAVGATWKQKDTFWYDVNKETLERAEKGAV</sequence>
<protein>
    <recommendedName>
        <fullName evidence="2">Host-nuclease inhibitor protein Gam</fullName>
    </recommendedName>
</protein>
<dbReference type="InterPro" id="IPR009951">
    <property type="entry name" value="Host-nuc_inhib_Gam"/>
</dbReference>